<dbReference type="EMBL" id="BK032514">
    <property type="protein sequence ID" value="DAF45536.1"/>
    <property type="molecule type" value="Genomic_DNA"/>
</dbReference>
<organism evidence="1">
    <name type="scientific">Siphoviridae sp. ctBLh2</name>
    <dbReference type="NCBI Taxonomy" id="2827803"/>
    <lineage>
        <taxon>Viruses</taxon>
        <taxon>Duplodnaviria</taxon>
        <taxon>Heunggongvirae</taxon>
        <taxon>Uroviricota</taxon>
        <taxon>Caudoviricetes</taxon>
    </lineage>
</organism>
<protein>
    <submittedName>
        <fullName evidence="1">Uncharacterized protein</fullName>
    </submittedName>
</protein>
<proteinExistence type="predicted"/>
<reference evidence="1" key="1">
    <citation type="journal article" date="2021" name="Proc. Natl. Acad. Sci. U.S.A.">
        <title>A Catalog of Tens of Thousands of Viruses from Human Metagenomes Reveals Hidden Associations with Chronic Diseases.</title>
        <authorList>
            <person name="Tisza M.J."/>
            <person name="Buck C.B."/>
        </authorList>
    </citation>
    <scope>NUCLEOTIDE SEQUENCE</scope>
    <source>
        <strain evidence="1">CtBLh2</strain>
    </source>
</reference>
<name>A0A8S5S3N7_9CAUD</name>
<sequence>MLRVNDGTHHLYWYVRYNPHTIQVWGLVSVYFSKGIPEPLFE</sequence>
<evidence type="ECO:0000313" key="1">
    <source>
        <dbReference type="EMBL" id="DAF45536.1"/>
    </source>
</evidence>
<accession>A0A8S5S3N7</accession>